<dbReference type="Pfam" id="PF03466">
    <property type="entry name" value="LysR_substrate"/>
    <property type="match status" value="1"/>
</dbReference>
<evidence type="ECO:0000256" key="3">
    <source>
        <dbReference type="ARBA" id="ARBA00023125"/>
    </source>
</evidence>
<dbReference type="GO" id="GO:0005829">
    <property type="term" value="C:cytosol"/>
    <property type="evidence" value="ECO:0007669"/>
    <property type="project" value="TreeGrafter"/>
</dbReference>
<dbReference type="PANTHER" id="PTHR30419">
    <property type="entry name" value="HTH-TYPE TRANSCRIPTIONAL REGULATOR YBHD"/>
    <property type="match status" value="1"/>
</dbReference>
<protein>
    <submittedName>
        <fullName evidence="6">LysR family transcriptional regulator</fullName>
    </submittedName>
</protein>
<keyword evidence="3" id="KW-0238">DNA-binding</keyword>
<keyword evidence="2" id="KW-0805">Transcription regulation</keyword>
<organism evidence="6 7">
    <name type="scientific">Halocynthiibacter styelae</name>
    <dbReference type="NCBI Taxonomy" id="2761955"/>
    <lineage>
        <taxon>Bacteria</taxon>
        <taxon>Pseudomonadati</taxon>
        <taxon>Pseudomonadota</taxon>
        <taxon>Alphaproteobacteria</taxon>
        <taxon>Rhodobacterales</taxon>
        <taxon>Paracoccaceae</taxon>
        <taxon>Halocynthiibacter</taxon>
    </lineage>
</organism>
<accession>A0A8J7IE76</accession>
<dbReference type="GO" id="GO:0003700">
    <property type="term" value="F:DNA-binding transcription factor activity"/>
    <property type="evidence" value="ECO:0007669"/>
    <property type="project" value="InterPro"/>
</dbReference>
<sequence length="302" mass="33130">MAVKIEMLRCFAAVARTGKLSDAARQLGRTPSAVSMMLKQLEDHLGEPLFKTDRKNRLSALGTFVLEQAERELYQFDSTVQAIESFANARHGRVRIAAVPSVASAIMPRAISCFINEFPGVQIELRDMDSTTILHELSRGRIDIGIASAGISGGALYRQDLLSDRFGLVCPVDHTLATSSAHLTWEALQDHQFIANDLARLITTPAFQSIHENALLSVHNITSLLAMVRAGLGITILPEMTVKMAESRDLAFLPLPVSLPPRQIHMLRKADSPASPAARELENQIFRTVTELQSEALPCPTQ</sequence>
<dbReference type="PANTHER" id="PTHR30419:SF8">
    <property type="entry name" value="NITROGEN ASSIMILATION TRANSCRIPTIONAL ACTIVATOR-RELATED"/>
    <property type="match status" value="1"/>
</dbReference>
<reference evidence="6" key="1">
    <citation type="submission" date="2020-10" db="EMBL/GenBank/DDBJ databases">
        <title>Paenihalocynthiibacter styelae gen. nov., sp. nov., isolated from stalked sea squirt Styela clava.</title>
        <authorList>
            <person name="Kim Y.-O."/>
            <person name="Yoon J.-H."/>
        </authorList>
    </citation>
    <scope>NUCLEOTIDE SEQUENCE</scope>
    <source>
        <strain evidence="6">MYP1-1</strain>
    </source>
</reference>
<dbReference type="SUPFAM" id="SSF53850">
    <property type="entry name" value="Periplasmic binding protein-like II"/>
    <property type="match status" value="1"/>
</dbReference>
<evidence type="ECO:0000259" key="5">
    <source>
        <dbReference type="PROSITE" id="PS50931"/>
    </source>
</evidence>
<dbReference type="InterPro" id="IPR036388">
    <property type="entry name" value="WH-like_DNA-bd_sf"/>
</dbReference>
<feature type="domain" description="HTH lysR-type" evidence="5">
    <location>
        <begin position="3"/>
        <end position="61"/>
    </location>
</feature>
<dbReference type="EMBL" id="JADCKQ010000003">
    <property type="protein sequence ID" value="MBI1493182.1"/>
    <property type="molecule type" value="Genomic_DNA"/>
</dbReference>
<dbReference type="Gene3D" id="1.10.10.10">
    <property type="entry name" value="Winged helix-like DNA-binding domain superfamily/Winged helix DNA-binding domain"/>
    <property type="match status" value="1"/>
</dbReference>
<dbReference type="InterPro" id="IPR000847">
    <property type="entry name" value="LysR_HTH_N"/>
</dbReference>
<name>A0A8J7IE76_9RHOB</name>
<dbReference type="SUPFAM" id="SSF46785">
    <property type="entry name" value="Winged helix' DNA-binding domain"/>
    <property type="match status" value="1"/>
</dbReference>
<evidence type="ECO:0000313" key="7">
    <source>
        <dbReference type="Proteomes" id="UP000640583"/>
    </source>
</evidence>
<evidence type="ECO:0000313" key="6">
    <source>
        <dbReference type="EMBL" id="MBI1493182.1"/>
    </source>
</evidence>
<dbReference type="InterPro" id="IPR036390">
    <property type="entry name" value="WH_DNA-bd_sf"/>
</dbReference>
<comment type="similarity">
    <text evidence="1">Belongs to the LysR transcriptional regulatory family.</text>
</comment>
<proteinExistence type="inferred from homology"/>
<gene>
    <name evidence="6" type="ORF">H1D41_05985</name>
</gene>
<evidence type="ECO:0000256" key="4">
    <source>
        <dbReference type="ARBA" id="ARBA00023163"/>
    </source>
</evidence>
<dbReference type="Gene3D" id="3.40.190.10">
    <property type="entry name" value="Periplasmic binding protein-like II"/>
    <property type="match status" value="2"/>
</dbReference>
<dbReference type="PROSITE" id="PS50931">
    <property type="entry name" value="HTH_LYSR"/>
    <property type="match status" value="1"/>
</dbReference>
<evidence type="ECO:0000256" key="2">
    <source>
        <dbReference type="ARBA" id="ARBA00023015"/>
    </source>
</evidence>
<keyword evidence="4" id="KW-0804">Transcription</keyword>
<dbReference type="Proteomes" id="UP000640583">
    <property type="component" value="Unassembled WGS sequence"/>
</dbReference>
<dbReference type="InterPro" id="IPR005119">
    <property type="entry name" value="LysR_subst-bd"/>
</dbReference>
<dbReference type="InterPro" id="IPR050950">
    <property type="entry name" value="HTH-type_LysR_regulators"/>
</dbReference>
<dbReference type="AlphaFoldDB" id="A0A8J7IE76"/>
<comment type="caution">
    <text evidence="6">The sequence shown here is derived from an EMBL/GenBank/DDBJ whole genome shotgun (WGS) entry which is preliminary data.</text>
</comment>
<dbReference type="RefSeq" id="WP_228848026.1">
    <property type="nucleotide sequence ID" value="NZ_JADCKQ010000003.1"/>
</dbReference>
<dbReference type="GO" id="GO:0003677">
    <property type="term" value="F:DNA binding"/>
    <property type="evidence" value="ECO:0007669"/>
    <property type="project" value="UniProtKB-KW"/>
</dbReference>
<evidence type="ECO:0000256" key="1">
    <source>
        <dbReference type="ARBA" id="ARBA00009437"/>
    </source>
</evidence>
<keyword evidence="7" id="KW-1185">Reference proteome</keyword>
<dbReference type="Pfam" id="PF00126">
    <property type="entry name" value="HTH_1"/>
    <property type="match status" value="1"/>
</dbReference>